<dbReference type="HOGENOM" id="CLU_1941140_0_0_1"/>
<keyword evidence="4" id="KW-1185">Reference proteome</keyword>
<evidence type="ECO:0000313" key="3">
    <source>
        <dbReference type="EnsemblPlants" id="LPERR03G15690.1"/>
    </source>
</evidence>
<proteinExistence type="predicted"/>
<reference evidence="4" key="2">
    <citation type="submission" date="2013-12" db="EMBL/GenBank/DDBJ databases">
        <authorList>
            <person name="Yu Y."/>
            <person name="Lee S."/>
            <person name="de Baynast K."/>
            <person name="Wissotski M."/>
            <person name="Liu L."/>
            <person name="Talag J."/>
            <person name="Goicoechea J."/>
            <person name="Angelova A."/>
            <person name="Jetty R."/>
            <person name="Kudrna D."/>
            <person name="Golser W."/>
            <person name="Rivera L."/>
            <person name="Zhang J."/>
            <person name="Wing R."/>
        </authorList>
    </citation>
    <scope>NUCLEOTIDE SEQUENCE</scope>
</reference>
<evidence type="ECO:0000256" key="1">
    <source>
        <dbReference type="SAM" id="MobiDB-lite"/>
    </source>
</evidence>
<feature type="region of interest" description="Disordered" evidence="1">
    <location>
        <begin position="89"/>
        <end position="110"/>
    </location>
</feature>
<protein>
    <submittedName>
        <fullName evidence="3">Uncharacterized protein</fullName>
    </submittedName>
</protein>
<evidence type="ECO:0000313" key="4">
    <source>
        <dbReference type="Proteomes" id="UP000032180"/>
    </source>
</evidence>
<feature type="signal peptide" evidence="2">
    <location>
        <begin position="1"/>
        <end position="23"/>
    </location>
</feature>
<keyword evidence="2" id="KW-0732">Signal</keyword>
<dbReference type="AlphaFoldDB" id="A0A0D9VU81"/>
<organism evidence="3 4">
    <name type="scientific">Leersia perrieri</name>
    <dbReference type="NCBI Taxonomy" id="77586"/>
    <lineage>
        <taxon>Eukaryota</taxon>
        <taxon>Viridiplantae</taxon>
        <taxon>Streptophyta</taxon>
        <taxon>Embryophyta</taxon>
        <taxon>Tracheophyta</taxon>
        <taxon>Spermatophyta</taxon>
        <taxon>Magnoliopsida</taxon>
        <taxon>Liliopsida</taxon>
        <taxon>Poales</taxon>
        <taxon>Poaceae</taxon>
        <taxon>BOP clade</taxon>
        <taxon>Oryzoideae</taxon>
        <taxon>Oryzeae</taxon>
        <taxon>Oryzinae</taxon>
        <taxon>Leersia</taxon>
    </lineage>
</organism>
<reference evidence="3" key="3">
    <citation type="submission" date="2015-04" db="UniProtKB">
        <authorList>
            <consortium name="EnsemblPlants"/>
        </authorList>
    </citation>
    <scope>IDENTIFICATION</scope>
</reference>
<dbReference type="EnsemblPlants" id="LPERR03G15690.1">
    <property type="protein sequence ID" value="LPERR03G15690.1"/>
    <property type="gene ID" value="LPERR03G15690"/>
</dbReference>
<dbReference type="Proteomes" id="UP000032180">
    <property type="component" value="Chromosome 3"/>
</dbReference>
<name>A0A0D9VU81_9ORYZ</name>
<sequence length="130" mass="13927">MGFRTTSISASLLIFALLLSTCTNRFLKAGSAVQKCARQSKILTGFCDDNLPDCAQACKQQGSLCCGFCSSDIPICMCPWPCAEEQQQDRDAASTNVDGDAADASEGNRGVMMARKSLPTNSLAREVYNL</sequence>
<feature type="chain" id="PRO_5002348248" evidence="2">
    <location>
        <begin position="24"/>
        <end position="130"/>
    </location>
</feature>
<evidence type="ECO:0000256" key="2">
    <source>
        <dbReference type="SAM" id="SignalP"/>
    </source>
</evidence>
<reference evidence="3 4" key="1">
    <citation type="submission" date="2012-08" db="EMBL/GenBank/DDBJ databases">
        <title>Oryza genome evolution.</title>
        <authorList>
            <person name="Wing R.A."/>
        </authorList>
    </citation>
    <scope>NUCLEOTIDE SEQUENCE</scope>
</reference>
<accession>A0A0D9VU81</accession>
<dbReference type="Gramene" id="LPERR03G15690.1">
    <property type="protein sequence ID" value="LPERR03G15690.1"/>
    <property type="gene ID" value="LPERR03G15690"/>
</dbReference>